<dbReference type="AlphaFoldDB" id="X1T7E6"/>
<protein>
    <submittedName>
        <fullName evidence="1">Uncharacterized protein</fullName>
    </submittedName>
</protein>
<dbReference type="EMBL" id="BARW01009079">
    <property type="protein sequence ID" value="GAI75924.1"/>
    <property type="molecule type" value="Genomic_DNA"/>
</dbReference>
<organism evidence="1">
    <name type="scientific">marine sediment metagenome</name>
    <dbReference type="NCBI Taxonomy" id="412755"/>
    <lineage>
        <taxon>unclassified sequences</taxon>
        <taxon>metagenomes</taxon>
        <taxon>ecological metagenomes</taxon>
    </lineage>
</organism>
<proteinExistence type="predicted"/>
<feature type="non-terminal residue" evidence="1">
    <location>
        <position position="1"/>
    </location>
</feature>
<gene>
    <name evidence="1" type="ORF">S12H4_18393</name>
</gene>
<reference evidence="1" key="1">
    <citation type="journal article" date="2014" name="Front. Microbiol.">
        <title>High frequency of phylogenetically diverse reductive dehalogenase-homologous genes in deep subseafloor sedimentary metagenomes.</title>
        <authorList>
            <person name="Kawai M."/>
            <person name="Futagami T."/>
            <person name="Toyoda A."/>
            <person name="Takaki Y."/>
            <person name="Nishi S."/>
            <person name="Hori S."/>
            <person name="Arai W."/>
            <person name="Tsubouchi T."/>
            <person name="Morono Y."/>
            <person name="Uchiyama I."/>
            <person name="Ito T."/>
            <person name="Fujiyama A."/>
            <person name="Inagaki F."/>
            <person name="Takami H."/>
        </authorList>
    </citation>
    <scope>NUCLEOTIDE SEQUENCE</scope>
    <source>
        <strain evidence="1">Expedition CK06-06</strain>
    </source>
</reference>
<comment type="caution">
    <text evidence="1">The sequence shown here is derived from an EMBL/GenBank/DDBJ whole genome shotgun (WGS) entry which is preliminary data.</text>
</comment>
<name>X1T7E6_9ZZZZ</name>
<accession>X1T7E6</accession>
<sequence length="76" mass="8885">RDLCISVKHLYLKNKPYSKQEPKIVNKSAKLHVGTGQDIIEMRYTINTSSGLRDAYDIATKCMEAWDKFYFDNNLR</sequence>
<evidence type="ECO:0000313" key="1">
    <source>
        <dbReference type="EMBL" id="GAI75924.1"/>
    </source>
</evidence>